<dbReference type="SUPFAM" id="SSF46767">
    <property type="entry name" value="Methylated DNA-protein cysteine methyltransferase, C-terminal domain"/>
    <property type="match status" value="1"/>
</dbReference>
<dbReference type="Gene3D" id="1.10.10.10">
    <property type="entry name" value="Winged helix-like DNA-binding domain superfamily/Winged helix DNA-binding domain"/>
    <property type="match status" value="1"/>
</dbReference>
<evidence type="ECO:0000256" key="8">
    <source>
        <dbReference type="HAMAP-Rule" id="MF_00772"/>
    </source>
</evidence>
<comment type="catalytic activity">
    <reaction evidence="1 8">
        <text>a 4-O-methyl-thymidine in DNA + L-cysteinyl-[protein] = a thymidine in DNA + S-methyl-L-cysteinyl-[protein]</text>
        <dbReference type="Rhea" id="RHEA:53428"/>
        <dbReference type="Rhea" id="RHEA-COMP:10131"/>
        <dbReference type="Rhea" id="RHEA-COMP:10132"/>
        <dbReference type="Rhea" id="RHEA-COMP:13555"/>
        <dbReference type="Rhea" id="RHEA-COMP:13556"/>
        <dbReference type="ChEBI" id="CHEBI:29950"/>
        <dbReference type="ChEBI" id="CHEBI:82612"/>
        <dbReference type="ChEBI" id="CHEBI:137386"/>
        <dbReference type="ChEBI" id="CHEBI:137387"/>
        <dbReference type="EC" id="2.1.1.63"/>
    </reaction>
</comment>
<comment type="catalytic activity">
    <reaction evidence="7 8">
        <text>a 6-O-methyl-2'-deoxyguanosine in DNA + L-cysteinyl-[protein] = S-methyl-L-cysteinyl-[protein] + a 2'-deoxyguanosine in DNA</text>
        <dbReference type="Rhea" id="RHEA:24000"/>
        <dbReference type="Rhea" id="RHEA-COMP:10131"/>
        <dbReference type="Rhea" id="RHEA-COMP:10132"/>
        <dbReference type="Rhea" id="RHEA-COMP:11367"/>
        <dbReference type="Rhea" id="RHEA-COMP:11368"/>
        <dbReference type="ChEBI" id="CHEBI:29950"/>
        <dbReference type="ChEBI" id="CHEBI:82612"/>
        <dbReference type="ChEBI" id="CHEBI:85445"/>
        <dbReference type="ChEBI" id="CHEBI:85448"/>
        <dbReference type="EC" id="2.1.1.63"/>
    </reaction>
</comment>
<dbReference type="InterPro" id="IPR001497">
    <property type="entry name" value="MethylDNA_cys_MeTrfase_AS"/>
</dbReference>
<dbReference type="CDD" id="cd06445">
    <property type="entry name" value="ATase"/>
    <property type="match status" value="1"/>
</dbReference>
<protein>
    <recommendedName>
        <fullName evidence="8">Methylated-DNA--protein-cysteine methyltransferase</fullName>
        <ecNumber evidence="8">2.1.1.63</ecNumber>
    </recommendedName>
    <alternativeName>
        <fullName evidence="8">6-O-methylguanine-DNA methyltransferase</fullName>
        <shortName evidence="8">MGMT</shortName>
    </alternativeName>
    <alternativeName>
        <fullName evidence="8">O-6-methylguanine-DNA-alkyltransferase</fullName>
    </alternativeName>
</protein>
<evidence type="ECO:0000259" key="9">
    <source>
        <dbReference type="Pfam" id="PF01035"/>
    </source>
</evidence>
<dbReference type="EC" id="2.1.1.63" evidence="8"/>
<keyword evidence="5 8" id="KW-0227">DNA damage</keyword>
<dbReference type="InterPro" id="IPR014048">
    <property type="entry name" value="MethylDNA_cys_MeTrfase_DNA-bd"/>
</dbReference>
<keyword evidence="4 8" id="KW-0808">Transferase</keyword>
<comment type="subcellular location">
    <subcellularLocation>
        <location evidence="8">Cytoplasm</location>
    </subcellularLocation>
</comment>
<gene>
    <name evidence="11" type="ORF">Aconfl_35450</name>
</gene>
<keyword evidence="6 8" id="KW-0234">DNA repair</keyword>
<evidence type="ECO:0000256" key="1">
    <source>
        <dbReference type="ARBA" id="ARBA00001286"/>
    </source>
</evidence>
<sequence>MKKILTQTFKTPVGELILGAFENQLCLCDWKYRKMRKSIDSRIQAGLNAEFIEEDSPVFSQTKLQLQEYFDGKRKVFDLPLMLVGTPFQKQVWRALLEIPFGQTASYLELSQQLGNPDAIRAVASANGANAISIVIPCHRIIGSDGSLVGYAGGLEAKKKLLLLEGVKASSAKNQIQLF</sequence>
<dbReference type="PROSITE" id="PS00374">
    <property type="entry name" value="MGMT"/>
    <property type="match status" value="1"/>
</dbReference>
<dbReference type="InterPro" id="IPR036631">
    <property type="entry name" value="MGMT_N_sf"/>
</dbReference>
<evidence type="ECO:0000256" key="5">
    <source>
        <dbReference type="ARBA" id="ARBA00022763"/>
    </source>
</evidence>
<dbReference type="PANTHER" id="PTHR10815">
    <property type="entry name" value="METHYLATED-DNA--PROTEIN-CYSTEINE METHYLTRANSFERASE"/>
    <property type="match status" value="1"/>
</dbReference>
<dbReference type="InterPro" id="IPR008332">
    <property type="entry name" value="MethylG_MeTrfase_N"/>
</dbReference>
<comment type="caution">
    <text evidence="11">The sequence shown here is derived from an EMBL/GenBank/DDBJ whole genome shotgun (WGS) entry which is preliminary data.</text>
</comment>
<evidence type="ECO:0000256" key="2">
    <source>
        <dbReference type="ARBA" id="ARBA00022490"/>
    </source>
</evidence>
<evidence type="ECO:0000256" key="4">
    <source>
        <dbReference type="ARBA" id="ARBA00022679"/>
    </source>
</evidence>
<dbReference type="Pfam" id="PF02870">
    <property type="entry name" value="Methyltransf_1N"/>
    <property type="match status" value="1"/>
</dbReference>
<feature type="domain" description="Methylated-DNA-[protein]-cysteine S-methyltransferase DNA binding" evidence="9">
    <location>
        <begin position="87"/>
        <end position="167"/>
    </location>
</feature>
<keyword evidence="2 8" id="KW-0963">Cytoplasm</keyword>
<keyword evidence="12" id="KW-1185">Reference proteome</keyword>
<dbReference type="InterPro" id="IPR036217">
    <property type="entry name" value="MethylDNA_cys_MeTrfase_DNAb"/>
</dbReference>
<feature type="active site" description="Nucleophile; methyl group acceptor" evidence="8">
    <location>
        <position position="138"/>
    </location>
</feature>
<dbReference type="HAMAP" id="MF_00772">
    <property type="entry name" value="OGT"/>
    <property type="match status" value="1"/>
</dbReference>
<comment type="function">
    <text evidence="8">Involved in the cellular defense against the biological effects of O6-methylguanine (O6-MeG) and O4-methylthymine (O4-MeT) in DNA. Repairs the methylated nucleobase in DNA by stoichiometrically transferring the methyl group to a cysteine residue in the enzyme. This is a suicide reaction: the enzyme is irreversibly inactivated.</text>
</comment>
<dbReference type="EMBL" id="BTPD01000013">
    <property type="protein sequence ID" value="GMQ30902.1"/>
    <property type="molecule type" value="Genomic_DNA"/>
</dbReference>
<keyword evidence="3 8" id="KW-0489">Methyltransferase</keyword>
<dbReference type="InterPro" id="IPR036388">
    <property type="entry name" value="WH-like_DNA-bd_sf"/>
</dbReference>
<comment type="similarity">
    <text evidence="8">Belongs to the MGMT family.</text>
</comment>
<dbReference type="Pfam" id="PF01035">
    <property type="entry name" value="DNA_binding_1"/>
    <property type="match status" value="1"/>
</dbReference>
<evidence type="ECO:0000256" key="3">
    <source>
        <dbReference type="ARBA" id="ARBA00022603"/>
    </source>
</evidence>
<evidence type="ECO:0000313" key="12">
    <source>
        <dbReference type="Proteomes" id="UP001338309"/>
    </source>
</evidence>
<comment type="miscellaneous">
    <text evidence="8">This enzyme catalyzes only one turnover and therefore is not strictly catalytic. According to one definition, an enzyme is a biocatalyst that acts repeatedly and over many reaction cycles.</text>
</comment>
<evidence type="ECO:0000256" key="6">
    <source>
        <dbReference type="ARBA" id="ARBA00023204"/>
    </source>
</evidence>
<evidence type="ECO:0000313" key="11">
    <source>
        <dbReference type="EMBL" id="GMQ30902.1"/>
    </source>
</evidence>
<dbReference type="Gene3D" id="3.30.160.70">
    <property type="entry name" value="Methylated DNA-protein cysteine methyltransferase domain"/>
    <property type="match status" value="1"/>
</dbReference>
<evidence type="ECO:0000259" key="10">
    <source>
        <dbReference type="Pfam" id="PF02870"/>
    </source>
</evidence>
<accession>A0ABQ6PSK1</accession>
<name>A0ABQ6PSK1_9BACT</name>
<dbReference type="RefSeq" id="WP_338225607.1">
    <property type="nucleotide sequence ID" value="NZ_BTPD01000013.1"/>
</dbReference>
<dbReference type="InterPro" id="IPR023546">
    <property type="entry name" value="MGMT"/>
</dbReference>
<proteinExistence type="inferred from homology"/>
<feature type="domain" description="Methylguanine DNA methyltransferase ribonuclease-like" evidence="10">
    <location>
        <begin position="6"/>
        <end position="82"/>
    </location>
</feature>
<dbReference type="Proteomes" id="UP001338309">
    <property type="component" value="Unassembled WGS sequence"/>
</dbReference>
<evidence type="ECO:0000256" key="7">
    <source>
        <dbReference type="ARBA" id="ARBA00049348"/>
    </source>
</evidence>
<dbReference type="SUPFAM" id="SSF53155">
    <property type="entry name" value="Methylated DNA-protein cysteine methyltransferase domain"/>
    <property type="match status" value="1"/>
</dbReference>
<reference evidence="11 12" key="1">
    <citation type="submission" date="2023-08" db="EMBL/GenBank/DDBJ databases">
        <title>Draft genome sequence of Algoriphagus confluentis.</title>
        <authorList>
            <person name="Takatani N."/>
            <person name="Hosokawa M."/>
            <person name="Sawabe T."/>
        </authorList>
    </citation>
    <scope>NUCLEOTIDE SEQUENCE [LARGE SCALE GENOMIC DNA]</scope>
    <source>
        <strain evidence="11 12">NBRC 111222</strain>
    </source>
</reference>
<organism evidence="11 12">
    <name type="scientific">Algoriphagus confluentis</name>
    <dbReference type="NCBI Taxonomy" id="1697556"/>
    <lineage>
        <taxon>Bacteria</taxon>
        <taxon>Pseudomonadati</taxon>
        <taxon>Bacteroidota</taxon>
        <taxon>Cytophagia</taxon>
        <taxon>Cytophagales</taxon>
        <taxon>Cyclobacteriaceae</taxon>
        <taxon>Algoriphagus</taxon>
    </lineage>
</organism>
<dbReference type="NCBIfam" id="TIGR00589">
    <property type="entry name" value="ogt"/>
    <property type="match status" value="1"/>
</dbReference>
<dbReference type="PANTHER" id="PTHR10815:SF5">
    <property type="entry name" value="METHYLATED-DNA--PROTEIN-CYSTEINE METHYLTRANSFERASE"/>
    <property type="match status" value="1"/>
</dbReference>